<comment type="caution">
    <text evidence="1">The sequence shown here is derived from an EMBL/GenBank/DDBJ whole genome shotgun (WGS) entry which is preliminary data.</text>
</comment>
<proteinExistence type="predicted"/>
<protein>
    <submittedName>
        <fullName evidence="1">Uncharacterized protein</fullName>
    </submittedName>
</protein>
<dbReference type="EMBL" id="CAUYUJ010000514">
    <property type="protein sequence ID" value="CAK0790998.1"/>
    <property type="molecule type" value="Genomic_DNA"/>
</dbReference>
<keyword evidence="2" id="KW-1185">Reference proteome</keyword>
<organism evidence="1 2">
    <name type="scientific">Prorocentrum cordatum</name>
    <dbReference type="NCBI Taxonomy" id="2364126"/>
    <lineage>
        <taxon>Eukaryota</taxon>
        <taxon>Sar</taxon>
        <taxon>Alveolata</taxon>
        <taxon>Dinophyceae</taxon>
        <taxon>Prorocentrales</taxon>
        <taxon>Prorocentraceae</taxon>
        <taxon>Prorocentrum</taxon>
    </lineage>
</organism>
<gene>
    <name evidence="1" type="ORF">PCOR1329_LOCUS2068</name>
</gene>
<sequence>MALQQELLQRAEGVGPLLRAARDQGEAAWKQASGAQAARLVELVGLVRPQGQLLIRLAGLAQQDGFAPADAQLLQNALATAASSSGGAWKSQDFEHFPYFLSGEVWAVLSDPHGDVLHKARSVLSFLSSKLGLKNPSEGTLAHVTALVTICVDGAPAARSMSPHFLKDTFDHIKTMWKGMVKAEPLEKMAALPADPDAFRAAFPATWASAYGGGGPASIGVSFVDVSAVAKSFKWRERQRAGSASPAPLLQALQNMMGQTLQQPQQERLANGAVLTFAGKQPRSLAGGAPQAKKAKKVDSVEAAAMQVHAAMQQEKETKAKAKAKAKPAATTCVLKKPASAPVGKAAVETKISVENTRSQCVAHYGRGPGSTKVFKWGPNTGYTKETSKKAAKQWIENRLRVG</sequence>
<reference evidence="1" key="1">
    <citation type="submission" date="2023-10" db="EMBL/GenBank/DDBJ databases">
        <authorList>
            <person name="Chen Y."/>
            <person name="Shah S."/>
            <person name="Dougan E. K."/>
            <person name="Thang M."/>
            <person name="Chan C."/>
        </authorList>
    </citation>
    <scope>NUCLEOTIDE SEQUENCE [LARGE SCALE GENOMIC DNA]</scope>
</reference>
<dbReference type="Proteomes" id="UP001189429">
    <property type="component" value="Unassembled WGS sequence"/>
</dbReference>
<evidence type="ECO:0000313" key="1">
    <source>
        <dbReference type="EMBL" id="CAK0790998.1"/>
    </source>
</evidence>
<name>A0ABN9PF24_9DINO</name>
<accession>A0ABN9PF24</accession>
<evidence type="ECO:0000313" key="2">
    <source>
        <dbReference type="Proteomes" id="UP001189429"/>
    </source>
</evidence>